<feature type="transmembrane region" description="Helical" evidence="20">
    <location>
        <begin position="431"/>
        <end position="452"/>
    </location>
</feature>
<comment type="catalytic activity">
    <reaction evidence="18">
        <text>L-seryl-[protein] + ATP = O-phospho-L-seryl-[protein] + ADP + H(+)</text>
        <dbReference type="Rhea" id="RHEA:17989"/>
        <dbReference type="Rhea" id="RHEA-COMP:9863"/>
        <dbReference type="Rhea" id="RHEA-COMP:11604"/>
        <dbReference type="ChEBI" id="CHEBI:15378"/>
        <dbReference type="ChEBI" id="CHEBI:29999"/>
        <dbReference type="ChEBI" id="CHEBI:30616"/>
        <dbReference type="ChEBI" id="CHEBI:83421"/>
        <dbReference type="ChEBI" id="CHEBI:456216"/>
        <dbReference type="EC" id="2.7.11.1"/>
    </reaction>
</comment>
<name>A0A059DFY6_EUCGR</name>
<dbReference type="PIRSF" id="PIRSF000641">
    <property type="entry name" value="SRK"/>
    <property type="match status" value="1"/>
</dbReference>
<evidence type="ECO:0000256" key="7">
    <source>
        <dbReference type="ARBA" id="ARBA00022729"/>
    </source>
</evidence>
<keyword evidence="8" id="KW-0430">Lectin</keyword>
<sequence length="827" mass="93173">MLMINDFKLTSWASQEDPKQGMFTFQRDQESGSSGYKVIREQSPYWRSGVYSEFIQADQYINEISFLLANYSPGLAYGRLVMNHSGHIQYFRLRNGTEPVWSEPKDKCSVFDACGKFESCNIMNGNENMCRCLPGFKPAPMFSSGCLRKSSKCCGKNNSGADHFLSLKMMKAGKPDLITVYSEEQCRQKCLHDFRCQAYSFKEDQRRAREKGPYTCYTWSDDLDNIQEFAQDGRDLYVRVPLSDIESTSRSCGTCGTNLVPYPLSTGQSCGDPLYSAFSCDNITAQLYFEPHMDRYRITSVNPEARTFTIQVNERFICMSEDLKKFSQQLDPWPFAVSSRCTGEQTDTPGSVGGKEVKIVWNDPKEPLCNSSKDCDWPHATCNSSSNGTTKCLCDSGFSWNSSNVSCSPAGVGNNVGGGGSLQKRQKVKPVYIIAPAVAAIFILVFGGLFYMRRQHGSRESTPEILDFRLYESEKRIKMWMDACQFEEKDKKGIEVPFFDLEIILQATNHFADENKLGRGGFGPVYKATFPGGQEIAVKRLLSGSGQGLEEFKNEVVLIAKLQHRNLVKLVGYCVKGDEKMLLYEYMPNKSLDSFIFDQTRCSLLTWEIRFEIILGITRGMLYLHQDSRLRIIHRDLKTSNVLLDEEMTPKISDFGLARIFEAKQTEASTQRVIGTYGYMSPEYALDGFFSFKSDVFSFGVVVLEIVSGRRNTCFYHSEGTLSLLTHAWKLWNDNKALDLMDQVLHETCNRDQVLKCINVALLCVQDNPSDRPTMSNAVLMLSSETTTLPTPKKPAFAFRTGISTTASTSSKSESNAVLSTTLEQGR</sequence>
<evidence type="ECO:0000256" key="11">
    <source>
        <dbReference type="ARBA" id="ARBA00022840"/>
    </source>
</evidence>
<feature type="region of interest" description="Disordered" evidence="19">
    <location>
        <begin position="807"/>
        <end position="827"/>
    </location>
</feature>
<dbReference type="InterPro" id="IPR011009">
    <property type="entry name" value="Kinase-like_dom_sf"/>
</dbReference>
<proteinExistence type="predicted"/>
<reference evidence="23" key="1">
    <citation type="submission" date="2013-07" db="EMBL/GenBank/DDBJ databases">
        <title>The genome of Eucalyptus grandis.</title>
        <authorList>
            <person name="Schmutz J."/>
            <person name="Hayes R."/>
            <person name="Myburg A."/>
            <person name="Tuskan G."/>
            <person name="Grattapaglia D."/>
            <person name="Rokhsar D.S."/>
        </authorList>
    </citation>
    <scope>NUCLEOTIDE SEQUENCE</scope>
    <source>
        <tissue evidence="23">Leaf extractions</tissue>
    </source>
</reference>
<evidence type="ECO:0000256" key="1">
    <source>
        <dbReference type="ARBA" id="ARBA00004251"/>
    </source>
</evidence>
<dbReference type="Gene3D" id="3.30.200.20">
    <property type="entry name" value="Phosphorylase Kinase, domain 1"/>
    <property type="match status" value="1"/>
</dbReference>
<dbReference type="PANTHER" id="PTHR27002:SF1111">
    <property type="entry name" value="NON-SPECIFIC SERINE_THREONINE PROTEIN KINASE"/>
    <property type="match status" value="1"/>
</dbReference>
<evidence type="ECO:0000259" key="21">
    <source>
        <dbReference type="PROSITE" id="PS50011"/>
    </source>
</evidence>
<dbReference type="OMA" id="EEEYGHC"/>
<dbReference type="GO" id="GO:0005886">
    <property type="term" value="C:plasma membrane"/>
    <property type="evidence" value="ECO:0000318"/>
    <property type="project" value="GO_Central"/>
</dbReference>
<evidence type="ECO:0000256" key="17">
    <source>
        <dbReference type="ARBA" id="ARBA00047899"/>
    </source>
</evidence>
<dbReference type="eggNOG" id="ENOG502QSMT">
    <property type="taxonomic scope" value="Eukaryota"/>
</dbReference>
<evidence type="ECO:0000256" key="14">
    <source>
        <dbReference type="ARBA" id="ARBA00023157"/>
    </source>
</evidence>
<keyword evidence="11" id="KW-0067">ATP-binding</keyword>
<dbReference type="GO" id="GO:0006955">
    <property type="term" value="P:immune response"/>
    <property type="evidence" value="ECO:0000318"/>
    <property type="project" value="GO_Central"/>
</dbReference>
<dbReference type="InParanoid" id="A0A059DFY6"/>
<evidence type="ECO:0000256" key="3">
    <source>
        <dbReference type="ARBA" id="ARBA00022475"/>
    </source>
</evidence>
<organism evidence="23">
    <name type="scientific">Eucalyptus grandis</name>
    <name type="common">Flooded gum</name>
    <dbReference type="NCBI Taxonomy" id="71139"/>
    <lineage>
        <taxon>Eukaryota</taxon>
        <taxon>Viridiplantae</taxon>
        <taxon>Streptophyta</taxon>
        <taxon>Embryophyta</taxon>
        <taxon>Tracheophyta</taxon>
        <taxon>Spermatophyta</taxon>
        <taxon>Magnoliopsida</taxon>
        <taxon>eudicotyledons</taxon>
        <taxon>Gunneridae</taxon>
        <taxon>Pentapetalae</taxon>
        <taxon>rosids</taxon>
        <taxon>malvids</taxon>
        <taxon>Myrtales</taxon>
        <taxon>Myrtaceae</taxon>
        <taxon>Myrtoideae</taxon>
        <taxon>Eucalypteae</taxon>
        <taxon>Eucalyptus</taxon>
    </lineage>
</organism>
<evidence type="ECO:0000256" key="13">
    <source>
        <dbReference type="ARBA" id="ARBA00023136"/>
    </source>
</evidence>
<keyword evidence="12 20" id="KW-1133">Transmembrane helix</keyword>
<comment type="catalytic activity">
    <reaction evidence="17">
        <text>L-threonyl-[protein] + ATP = O-phospho-L-threonyl-[protein] + ADP + H(+)</text>
        <dbReference type="Rhea" id="RHEA:46608"/>
        <dbReference type="Rhea" id="RHEA-COMP:11060"/>
        <dbReference type="Rhea" id="RHEA-COMP:11605"/>
        <dbReference type="ChEBI" id="CHEBI:15378"/>
        <dbReference type="ChEBI" id="CHEBI:30013"/>
        <dbReference type="ChEBI" id="CHEBI:30616"/>
        <dbReference type="ChEBI" id="CHEBI:61977"/>
        <dbReference type="ChEBI" id="CHEBI:456216"/>
        <dbReference type="EC" id="2.7.11.1"/>
    </reaction>
</comment>
<evidence type="ECO:0000256" key="8">
    <source>
        <dbReference type="ARBA" id="ARBA00022734"/>
    </source>
</evidence>
<dbReference type="GO" id="GO:0030246">
    <property type="term" value="F:carbohydrate binding"/>
    <property type="evidence" value="ECO:0007669"/>
    <property type="project" value="UniProtKB-KW"/>
</dbReference>
<keyword evidence="6 20" id="KW-0812">Transmembrane</keyword>
<keyword evidence="9" id="KW-0547">Nucleotide-binding</keyword>
<dbReference type="Gene3D" id="1.10.510.10">
    <property type="entry name" value="Transferase(Phosphotransferase) domain 1"/>
    <property type="match status" value="1"/>
</dbReference>
<dbReference type="PROSITE" id="PS50948">
    <property type="entry name" value="PAN"/>
    <property type="match status" value="1"/>
</dbReference>
<evidence type="ECO:0000256" key="16">
    <source>
        <dbReference type="ARBA" id="ARBA00023180"/>
    </source>
</evidence>
<dbReference type="GO" id="GO:0004674">
    <property type="term" value="F:protein serine/threonine kinase activity"/>
    <property type="evidence" value="ECO:0000318"/>
    <property type="project" value="GO_Central"/>
</dbReference>
<dbReference type="InterPro" id="IPR000719">
    <property type="entry name" value="Prot_kinase_dom"/>
</dbReference>
<keyword evidence="5" id="KW-0808">Transferase</keyword>
<dbReference type="EMBL" id="KK198753">
    <property type="protein sequence ID" value="KCW89447.1"/>
    <property type="molecule type" value="Genomic_DNA"/>
</dbReference>
<keyword evidence="15" id="KW-0675">Receptor</keyword>
<feature type="compositionally biased region" description="Polar residues" evidence="19">
    <location>
        <begin position="816"/>
        <end position="827"/>
    </location>
</feature>
<evidence type="ECO:0000256" key="2">
    <source>
        <dbReference type="ARBA" id="ARBA00012513"/>
    </source>
</evidence>
<evidence type="ECO:0000256" key="9">
    <source>
        <dbReference type="ARBA" id="ARBA00022741"/>
    </source>
</evidence>
<dbReference type="InterPro" id="IPR003609">
    <property type="entry name" value="Pan_app"/>
</dbReference>
<dbReference type="InterPro" id="IPR000858">
    <property type="entry name" value="S_locus_glycoprot_dom"/>
</dbReference>
<dbReference type="CDD" id="cd01098">
    <property type="entry name" value="PAN_AP_plant"/>
    <property type="match status" value="1"/>
</dbReference>
<gene>
    <name evidence="23" type="ORF">EUGRSUZ_A01744</name>
</gene>
<dbReference type="PANTHER" id="PTHR27002">
    <property type="entry name" value="RECEPTOR-LIKE SERINE/THREONINE-PROTEIN KINASE SD1-8"/>
    <property type="match status" value="1"/>
</dbReference>
<dbReference type="PROSITE" id="PS00108">
    <property type="entry name" value="PROTEIN_KINASE_ST"/>
    <property type="match status" value="1"/>
</dbReference>
<comment type="subcellular location">
    <subcellularLocation>
        <location evidence="1">Cell membrane</location>
        <topology evidence="1">Single-pass type I membrane protein</topology>
    </subcellularLocation>
</comment>
<evidence type="ECO:0000256" key="20">
    <source>
        <dbReference type="SAM" id="Phobius"/>
    </source>
</evidence>
<keyword evidence="4" id="KW-0723">Serine/threonine-protein kinase</keyword>
<evidence type="ECO:0000259" key="22">
    <source>
        <dbReference type="PROSITE" id="PS50948"/>
    </source>
</evidence>
<evidence type="ECO:0000256" key="6">
    <source>
        <dbReference type="ARBA" id="ARBA00022692"/>
    </source>
</evidence>
<evidence type="ECO:0000256" key="15">
    <source>
        <dbReference type="ARBA" id="ARBA00023170"/>
    </source>
</evidence>
<dbReference type="GO" id="GO:0005524">
    <property type="term" value="F:ATP binding"/>
    <property type="evidence" value="ECO:0007669"/>
    <property type="project" value="UniProtKB-KW"/>
</dbReference>
<dbReference type="FunFam" id="1.10.510.10:FF:000060">
    <property type="entry name" value="G-type lectin S-receptor-like serine/threonine-protein kinase"/>
    <property type="match status" value="1"/>
</dbReference>
<dbReference type="CDD" id="cd14066">
    <property type="entry name" value="STKc_IRAK"/>
    <property type="match status" value="1"/>
</dbReference>
<keyword evidence="7" id="KW-0732">Signal</keyword>
<accession>A0A059DFY6</accession>
<dbReference type="Pfam" id="PF08276">
    <property type="entry name" value="PAN_2"/>
    <property type="match status" value="1"/>
</dbReference>
<evidence type="ECO:0000256" key="19">
    <source>
        <dbReference type="SAM" id="MobiDB-lite"/>
    </source>
</evidence>
<keyword evidence="14" id="KW-1015">Disulfide bond</keyword>
<dbReference type="SMART" id="SM00220">
    <property type="entry name" value="S_TKc"/>
    <property type="match status" value="1"/>
</dbReference>
<dbReference type="Pfam" id="PF00954">
    <property type="entry name" value="S_locus_glycop"/>
    <property type="match status" value="1"/>
</dbReference>
<evidence type="ECO:0000313" key="23">
    <source>
        <dbReference type="EMBL" id="KCW89447.1"/>
    </source>
</evidence>
<evidence type="ECO:0000256" key="10">
    <source>
        <dbReference type="ARBA" id="ARBA00022777"/>
    </source>
</evidence>
<dbReference type="InterPro" id="IPR008271">
    <property type="entry name" value="Ser/Thr_kinase_AS"/>
</dbReference>
<dbReference type="InterPro" id="IPR024171">
    <property type="entry name" value="SRK-like_kinase"/>
</dbReference>
<dbReference type="PROSITE" id="PS50011">
    <property type="entry name" value="PROTEIN_KINASE_DOM"/>
    <property type="match status" value="1"/>
</dbReference>
<keyword evidence="13 20" id="KW-0472">Membrane</keyword>
<feature type="domain" description="Protein kinase" evidence="21">
    <location>
        <begin position="511"/>
        <end position="789"/>
    </location>
</feature>
<dbReference type="SMART" id="SM00473">
    <property type="entry name" value="PAN_AP"/>
    <property type="match status" value="1"/>
</dbReference>
<dbReference type="Gramene" id="KCW89447">
    <property type="protein sequence ID" value="KCW89447"/>
    <property type="gene ID" value="EUGRSUZ_A01744"/>
</dbReference>
<evidence type="ECO:0000256" key="18">
    <source>
        <dbReference type="ARBA" id="ARBA00048679"/>
    </source>
</evidence>
<evidence type="ECO:0000256" key="5">
    <source>
        <dbReference type="ARBA" id="ARBA00022679"/>
    </source>
</evidence>
<dbReference type="InterPro" id="IPR001245">
    <property type="entry name" value="Ser-Thr/Tyr_kinase_cat_dom"/>
</dbReference>
<keyword evidence="10" id="KW-0418">Kinase</keyword>
<keyword evidence="16" id="KW-0325">Glycoprotein</keyword>
<evidence type="ECO:0000256" key="4">
    <source>
        <dbReference type="ARBA" id="ARBA00022527"/>
    </source>
</evidence>
<dbReference type="Pfam" id="PF07714">
    <property type="entry name" value="PK_Tyr_Ser-Thr"/>
    <property type="match status" value="1"/>
</dbReference>
<dbReference type="AlphaFoldDB" id="A0A059DFY6"/>
<dbReference type="GO" id="GO:0007165">
    <property type="term" value="P:signal transduction"/>
    <property type="evidence" value="ECO:0000318"/>
    <property type="project" value="GO_Central"/>
</dbReference>
<dbReference type="FunFam" id="3.30.200.20:FF:000330">
    <property type="entry name" value="G-type lectin S-receptor-like serine/threonine-protein kinase At4g03230"/>
    <property type="match status" value="1"/>
</dbReference>
<keyword evidence="3" id="KW-1003">Cell membrane</keyword>
<dbReference type="SUPFAM" id="SSF56112">
    <property type="entry name" value="Protein kinase-like (PK-like)"/>
    <property type="match status" value="1"/>
</dbReference>
<dbReference type="GO" id="GO:0048544">
    <property type="term" value="P:recognition of pollen"/>
    <property type="evidence" value="ECO:0007669"/>
    <property type="project" value="InterPro"/>
</dbReference>
<protein>
    <recommendedName>
        <fullName evidence="2">non-specific serine/threonine protein kinase</fullName>
        <ecNumber evidence="2">2.7.11.1</ecNumber>
    </recommendedName>
</protein>
<feature type="domain" description="Apple" evidence="22">
    <location>
        <begin position="154"/>
        <end position="241"/>
    </location>
</feature>
<evidence type="ECO:0000256" key="12">
    <source>
        <dbReference type="ARBA" id="ARBA00022989"/>
    </source>
</evidence>
<dbReference type="EC" id="2.7.11.1" evidence="2"/>